<evidence type="ECO:0000256" key="11">
    <source>
        <dbReference type="SAM" id="Phobius"/>
    </source>
</evidence>
<organism evidence="12 13">
    <name type="scientific">Streptomyces venetus</name>
    <dbReference type="NCBI Taxonomy" id="1701086"/>
    <lineage>
        <taxon>Bacteria</taxon>
        <taxon>Bacillati</taxon>
        <taxon>Actinomycetota</taxon>
        <taxon>Actinomycetes</taxon>
        <taxon>Kitasatosporales</taxon>
        <taxon>Streptomycetaceae</taxon>
        <taxon>Streptomyces</taxon>
    </lineage>
</organism>
<comment type="function">
    <text evidence="9">Part of the binding-protein-dependent transport system for D-xylose. Probably responsible for the translocation of the substrate across the membrane.</text>
</comment>
<comment type="caution">
    <text evidence="12">The sequence shown here is derived from an EMBL/GenBank/DDBJ whole genome shotgun (WGS) entry which is preliminary data.</text>
</comment>
<feature type="transmembrane region" description="Helical" evidence="11">
    <location>
        <begin position="350"/>
        <end position="376"/>
    </location>
</feature>
<feature type="transmembrane region" description="Helical" evidence="11">
    <location>
        <begin position="70"/>
        <end position="89"/>
    </location>
</feature>
<comment type="subcellular location">
    <subcellularLocation>
        <location evidence="1">Cell membrane</location>
        <topology evidence="1">Multi-pass membrane protein</topology>
    </subcellularLocation>
</comment>
<evidence type="ECO:0000256" key="10">
    <source>
        <dbReference type="ARBA" id="ARBA00035686"/>
    </source>
</evidence>
<feature type="transmembrane region" description="Helical" evidence="11">
    <location>
        <begin position="260"/>
        <end position="278"/>
    </location>
</feature>
<keyword evidence="13" id="KW-1185">Reference proteome</keyword>
<dbReference type="InterPro" id="IPR001851">
    <property type="entry name" value="ABC_transp_permease"/>
</dbReference>
<evidence type="ECO:0000256" key="4">
    <source>
        <dbReference type="ARBA" id="ARBA00022519"/>
    </source>
</evidence>
<evidence type="ECO:0000256" key="7">
    <source>
        <dbReference type="ARBA" id="ARBA00022989"/>
    </source>
</evidence>
<evidence type="ECO:0000256" key="1">
    <source>
        <dbReference type="ARBA" id="ARBA00004651"/>
    </source>
</evidence>
<keyword evidence="4" id="KW-0997">Cell inner membrane</keyword>
<evidence type="ECO:0000313" key="13">
    <source>
        <dbReference type="Proteomes" id="UP001501115"/>
    </source>
</evidence>
<feature type="transmembrane region" description="Helical" evidence="11">
    <location>
        <begin position="41"/>
        <end position="58"/>
    </location>
</feature>
<dbReference type="CDD" id="cd06579">
    <property type="entry name" value="TM_PBP1_transp_AraH_like"/>
    <property type="match status" value="1"/>
</dbReference>
<evidence type="ECO:0000256" key="2">
    <source>
        <dbReference type="ARBA" id="ARBA00022448"/>
    </source>
</evidence>
<protein>
    <recommendedName>
        <fullName evidence="10">Xylose transport system permease protein XylH</fullName>
    </recommendedName>
</protein>
<feature type="transmembrane region" description="Helical" evidence="11">
    <location>
        <begin position="235"/>
        <end position="254"/>
    </location>
</feature>
<name>A0ABP8F1S7_9ACTN</name>
<dbReference type="Proteomes" id="UP001501115">
    <property type="component" value="Unassembled WGS sequence"/>
</dbReference>
<feature type="transmembrane region" description="Helical" evidence="11">
    <location>
        <begin position="197"/>
        <end position="214"/>
    </location>
</feature>
<keyword evidence="8 11" id="KW-0472">Membrane</keyword>
<dbReference type="Pfam" id="PF02653">
    <property type="entry name" value="BPD_transp_2"/>
    <property type="match status" value="1"/>
</dbReference>
<dbReference type="NCBIfam" id="NF040906">
    <property type="entry name" value="GguB"/>
    <property type="match status" value="1"/>
</dbReference>
<evidence type="ECO:0000256" key="6">
    <source>
        <dbReference type="ARBA" id="ARBA00022692"/>
    </source>
</evidence>
<gene>
    <name evidence="12" type="primary">gguB</name>
    <name evidence="12" type="ORF">GCM10023086_02960</name>
</gene>
<evidence type="ECO:0000256" key="8">
    <source>
        <dbReference type="ARBA" id="ARBA00023136"/>
    </source>
</evidence>
<keyword evidence="3" id="KW-1003">Cell membrane</keyword>
<proteinExistence type="predicted"/>
<accession>A0ABP8F1S7</accession>
<feature type="transmembrane region" description="Helical" evidence="11">
    <location>
        <begin position="307"/>
        <end position="330"/>
    </location>
</feature>
<keyword evidence="2" id="KW-0813">Transport</keyword>
<dbReference type="PANTHER" id="PTHR32196">
    <property type="entry name" value="ABC TRANSPORTER PERMEASE PROTEIN YPHD-RELATED-RELATED"/>
    <property type="match status" value="1"/>
</dbReference>
<evidence type="ECO:0000256" key="9">
    <source>
        <dbReference type="ARBA" id="ARBA00035611"/>
    </source>
</evidence>
<evidence type="ECO:0000256" key="5">
    <source>
        <dbReference type="ARBA" id="ARBA00022597"/>
    </source>
</evidence>
<sequence length="414" mass="43400">MSTDVTAKSPAPAPSGKSGGAAGDGLLQLVVEGMRRNMRQYGMLIALGLIVVLFAVWTDGDLLLPRNVSNLVLQNSYILILAIGMMLVIIAGHIDLSVGSLTAFVGSMAAVFMVKHDIPWVLAVVLCLAVGAVAGAIQGFFIAYGGIPSFIVTLAGMLIFRGLTEIFLEGQTLGPFPEGLQKVANGFLPEVGPNTNYHNLTLLLGFAMIAFVIFQEVRDRKRQQEFHLDVPPTKLFLLKLVAIGAAVLTLTMLLASYKGAPIVLLILGVLLVGFGYVMRNAIIGRHIYAIGGNLPAAKLSGVKDKKVTFLVFLNMGMLAALAGLVFAARFNAASPKAGLNFELEAIAASFIGGASMSGGVGTVLGAIIGGLVLGVLNNGMNLVGIGTDWQQVIKGLVLLAAVGFDVWNKRKVGS</sequence>
<dbReference type="RefSeq" id="WP_345659477.1">
    <property type="nucleotide sequence ID" value="NZ_BAABET010000001.1"/>
</dbReference>
<keyword evidence="6 11" id="KW-0812">Transmembrane</keyword>
<dbReference type="PANTHER" id="PTHR32196:SF32">
    <property type="entry name" value="XYLOSE TRANSPORT SYSTEM PERMEASE PROTEIN XYLH"/>
    <property type="match status" value="1"/>
</dbReference>
<evidence type="ECO:0000313" key="12">
    <source>
        <dbReference type="EMBL" id="GAA4292765.1"/>
    </source>
</evidence>
<dbReference type="EMBL" id="BAABET010000001">
    <property type="protein sequence ID" value="GAA4292765.1"/>
    <property type="molecule type" value="Genomic_DNA"/>
</dbReference>
<keyword evidence="5" id="KW-0762">Sugar transport</keyword>
<reference evidence="13" key="1">
    <citation type="journal article" date="2019" name="Int. J. Syst. Evol. Microbiol.">
        <title>The Global Catalogue of Microorganisms (GCM) 10K type strain sequencing project: providing services to taxonomists for standard genome sequencing and annotation.</title>
        <authorList>
            <consortium name="The Broad Institute Genomics Platform"/>
            <consortium name="The Broad Institute Genome Sequencing Center for Infectious Disease"/>
            <person name="Wu L."/>
            <person name="Ma J."/>
        </authorList>
    </citation>
    <scope>NUCLEOTIDE SEQUENCE [LARGE SCALE GENOMIC DNA]</scope>
    <source>
        <strain evidence="13">JCM 31290</strain>
    </source>
</reference>
<evidence type="ECO:0000256" key="3">
    <source>
        <dbReference type="ARBA" id="ARBA00022475"/>
    </source>
</evidence>
<keyword evidence="7 11" id="KW-1133">Transmembrane helix</keyword>
<feature type="transmembrane region" description="Helical" evidence="11">
    <location>
        <begin position="120"/>
        <end position="143"/>
    </location>
</feature>